<sequence>MFIKEIQEYSDIRHKARAYLSYLFNRNIQNYLPSISKEHVEQGLEKLAHDVIKFDAFYILDRNGVQVGNNYSNNKEYVIGDGENRSGRSYYYNAVKEKRCYLSDPYPSSLTGELCVTMSMPVYNDKKELIYIACMDISLADLLRFINPSSFDGIFGKFTRGIYTFFAVALFMISSYLFFLAMRSLYYVYTHDTDVSDIFESTILLTLALAIFDLVKTIFEEEVLGHSNSKEGGSNTMVRFIASIIIALAIESLMLVFKFAITNPQHVVYAIYLIAGVGIMMISLSIYIYINKKAKE</sequence>
<dbReference type="RefSeq" id="WP_075494517.1">
    <property type="nucleotide sequence ID" value="NZ_CP053844.1"/>
</dbReference>
<dbReference type="SUPFAM" id="SSF103190">
    <property type="entry name" value="Sensory domain-like"/>
    <property type="match status" value="1"/>
</dbReference>
<keyword evidence="3" id="KW-1185">Reference proteome</keyword>
<feature type="transmembrane region" description="Helical" evidence="1">
    <location>
        <begin position="240"/>
        <end position="261"/>
    </location>
</feature>
<dbReference type="InterPro" id="IPR029151">
    <property type="entry name" value="Sensor-like_sf"/>
</dbReference>
<evidence type="ECO:0000256" key="1">
    <source>
        <dbReference type="SAM" id="Phobius"/>
    </source>
</evidence>
<dbReference type="AlphaFoldDB" id="A0A128EDG6"/>
<evidence type="ECO:0000313" key="2">
    <source>
        <dbReference type="EMBL" id="CZE47415.1"/>
    </source>
</evidence>
<proteinExistence type="predicted"/>
<accession>A0A128EDG6</accession>
<organism evidence="2 3">
    <name type="scientific">Campylobacter geochelonis</name>
    <dbReference type="NCBI Taxonomy" id="1780362"/>
    <lineage>
        <taxon>Bacteria</taxon>
        <taxon>Pseudomonadati</taxon>
        <taxon>Campylobacterota</taxon>
        <taxon>Epsilonproteobacteria</taxon>
        <taxon>Campylobacterales</taxon>
        <taxon>Campylobacteraceae</taxon>
        <taxon>Campylobacter</taxon>
    </lineage>
</organism>
<feature type="transmembrane region" description="Helical" evidence="1">
    <location>
        <begin position="162"/>
        <end position="186"/>
    </location>
</feature>
<feature type="transmembrane region" description="Helical" evidence="1">
    <location>
        <begin position="267"/>
        <end position="290"/>
    </location>
</feature>
<keyword evidence="1" id="KW-0812">Transmembrane</keyword>
<evidence type="ECO:0000313" key="3">
    <source>
        <dbReference type="Proteomes" id="UP000069632"/>
    </source>
</evidence>
<dbReference type="CDD" id="cd18773">
    <property type="entry name" value="PDC1_HK_sensor"/>
    <property type="match status" value="1"/>
</dbReference>
<dbReference type="Gene3D" id="3.30.450.20">
    <property type="entry name" value="PAS domain"/>
    <property type="match status" value="1"/>
</dbReference>
<protein>
    <submittedName>
        <fullName evidence="2">General glycosylation pathway protein</fullName>
    </submittedName>
</protein>
<dbReference type="Proteomes" id="UP000069632">
    <property type="component" value="Unassembled WGS sequence"/>
</dbReference>
<reference evidence="2 3" key="1">
    <citation type="submission" date="2016-02" db="EMBL/GenBank/DDBJ databases">
        <authorList>
            <consortium name="Pathogen Informatics"/>
        </authorList>
    </citation>
    <scope>NUCLEOTIDE SEQUENCE [LARGE SCALE GENOMIC DNA]</scope>
    <source>
        <strain evidence="2 3">RC20</strain>
    </source>
</reference>
<keyword evidence="1" id="KW-1133">Transmembrane helix</keyword>
<keyword evidence="1" id="KW-0472">Membrane</keyword>
<gene>
    <name evidence="2" type="ORF">ERS672216_00872</name>
</gene>
<dbReference type="OrthoDB" id="5338382at2"/>
<dbReference type="Pfam" id="PF22673">
    <property type="entry name" value="MCP-like_PDC_1"/>
    <property type="match status" value="1"/>
</dbReference>
<name>A0A128EDG6_9BACT</name>
<dbReference type="EMBL" id="FIZP01000003">
    <property type="protein sequence ID" value="CZE47415.1"/>
    <property type="molecule type" value="Genomic_DNA"/>
</dbReference>